<dbReference type="EMBL" id="RBIL01000001">
    <property type="protein sequence ID" value="RKQ93293.1"/>
    <property type="molecule type" value="Genomic_DNA"/>
</dbReference>
<dbReference type="Gene3D" id="2.30.110.10">
    <property type="entry name" value="Electron Transport, Fmn-binding Protein, Chain A"/>
    <property type="match status" value="1"/>
</dbReference>
<dbReference type="NCBIfam" id="TIGR03618">
    <property type="entry name" value="Rv1155_F420"/>
    <property type="match status" value="1"/>
</dbReference>
<comment type="caution">
    <text evidence="3">The sequence shown here is derived from an EMBL/GenBank/DDBJ whole genome shotgun (WGS) entry which is preliminary data.</text>
</comment>
<evidence type="ECO:0000256" key="1">
    <source>
        <dbReference type="ARBA" id="ARBA00023002"/>
    </source>
</evidence>
<dbReference type="GO" id="GO:0070967">
    <property type="term" value="F:coenzyme F420 binding"/>
    <property type="evidence" value="ECO:0007669"/>
    <property type="project" value="TreeGrafter"/>
</dbReference>
<dbReference type="PANTHER" id="PTHR35176">
    <property type="entry name" value="HEME OXYGENASE HI_0854-RELATED"/>
    <property type="match status" value="1"/>
</dbReference>
<organism evidence="3 4">
    <name type="scientific">Solirubrobacter pauli</name>
    <dbReference type="NCBI Taxonomy" id="166793"/>
    <lineage>
        <taxon>Bacteria</taxon>
        <taxon>Bacillati</taxon>
        <taxon>Actinomycetota</taxon>
        <taxon>Thermoleophilia</taxon>
        <taxon>Solirubrobacterales</taxon>
        <taxon>Solirubrobacteraceae</taxon>
        <taxon>Solirubrobacter</taxon>
    </lineage>
</organism>
<reference evidence="3 4" key="1">
    <citation type="submission" date="2018-10" db="EMBL/GenBank/DDBJ databases">
        <title>Genomic Encyclopedia of Archaeal and Bacterial Type Strains, Phase II (KMG-II): from individual species to whole genera.</title>
        <authorList>
            <person name="Goeker M."/>
        </authorList>
    </citation>
    <scope>NUCLEOTIDE SEQUENCE [LARGE SCALE GENOMIC DNA]</scope>
    <source>
        <strain evidence="3 4">DSM 14954</strain>
    </source>
</reference>
<dbReference type="PANTHER" id="PTHR35176:SF1">
    <property type="entry name" value="F420H(2)-DEPENDENT BILIVERDIN REDUCTASE"/>
    <property type="match status" value="1"/>
</dbReference>
<feature type="domain" description="Pyridoxamine 5'-phosphate oxidase N-terminal" evidence="2">
    <location>
        <begin position="3"/>
        <end position="124"/>
    </location>
</feature>
<keyword evidence="1" id="KW-0560">Oxidoreductase</keyword>
<accession>A0A660LHC3</accession>
<gene>
    <name evidence="3" type="ORF">C8N24_3154</name>
</gene>
<dbReference type="Pfam" id="PF01243">
    <property type="entry name" value="PNPOx_N"/>
    <property type="match status" value="1"/>
</dbReference>
<dbReference type="Proteomes" id="UP000278962">
    <property type="component" value="Unassembled WGS sequence"/>
</dbReference>
<evidence type="ECO:0000313" key="3">
    <source>
        <dbReference type="EMBL" id="RKQ93293.1"/>
    </source>
</evidence>
<dbReference type="SUPFAM" id="SSF50475">
    <property type="entry name" value="FMN-binding split barrel"/>
    <property type="match status" value="1"/>
</dbReference>
<dbReference type="InterPro" id="IPR052019">
    <property type="entry name" value="F420H2_bilvrd_red/Heme_oxyg"/>
</dbReference>
<proteinExistence type="predicted"/>
<dbReference type="AlphaFoldDB" id="A0A660LHC3"/>
<protein>
    <submittedName>
        <fullName evidence="3">PPOX class probable F420-dependent enzyme</fullName>
    </submittedName>
</protein>
<evidence type="ECO:0000259" key="2">
    <source>
        <dbReference type="Pfam" id="PF01243"/>
    </source>
</evidence>
<dbReference type="InterPro" id="IPR011576">
    <property type="entry name" value="Pyridox_Oxase_N"/>
</dbReference>
<dbReference type="InterPro" id="IPR012349">
    <property type="entry name" value="Split_barrel_FMN-bd"/>
</dbReference>
<evidence type="ECO:0000313" key="4">
    <source>
        <dbReference type="Proteomes" id="UP000278962"/>
    </source>
</evidence>
<name>A0A660LHC3_9ACTN</name>
<sequence length="129" mass="14145">MGMTDDLRSLLDDTNIAHVATVGPDGAPHSVPVWVGTDGEHVVFLTGPESVKARNLARDGRLALSLVDAQNPFRMAYLRGHVAECVTGEEAWAIIDRISTKYVGGPYPREQERVVYRVAVDRERAQAFA</sequence>
<dbReference type="GO" id="GO:0016627">
    <property type="term" value="F:oxidoreductase activity, acting on the CH-CH group of donors"/>
    <property type="evidence" value="ECO:0007669"/>
    <property type="project" value="TreeGrafter"/>
</dbReference>
<dbReference type="GO" id="GO:0005829">
    <property type="term" value="C:cytosol"/>
    <property type="evidence" value="ECO:0007669"/>
    <property type="project" value="TreeGrafter"/>
</dbReference>
<keyword evidence="4" id="KW-1185">Reference proteome</keyword>
<dbReference type="InterPro" id="IPR019920">
    <property type="entry name" value="F420-binding_dom_put"/>
</dbReference>